<sequence>MPKIVDHDERKKTIAEAMWRVILDKGMEGATVRNIADEAKLSLGALRYYFKTQDDLLVYAMELVQKRASKRIEAVLQQSLSPRELVIAVILEIVPVNTTTRIEMEVWFAFIAYVKHRSDTLVVPDDQILQMTEKLMYFLQENQLLKPNCELEREIERLYGLIDGLAIHAILDPDRLDPDRVRKTIEYHIDSICR</sequence>
<dbReference type="Proteomes" id="UP001303532">
    <property type="component" value="Chromosome"/>
</dbReference>
<keyword evidence="4" id="KW-0804">Transcription</keyword>
<dbReference type="RefSeq" id="WP_323691324.1">
    <property type="nucleotide sequence ID" value="NZ_CP116341.1"/>
</dbReference>
<dbReference type="InterPro" id="IPR009057">
    <property type="entry name" value="Homeodomain-like_sf"/>
</dbReference>
<dbReference type="InterPro" id="IPR036271">
    <property type="entry name" value="Tet_transcr_reg_TetR-rel_C_sf"/>
</dbReference>
<dbReference type="EMBL" id="CP116341">
    <property type="protein sequence ID" value="WOV83632.1"/>
    <property type="molecule type" value="Genomic_DNA"/>
</dbReference>
<keyword evidence="8" id="KW-1185">Reference proteome</keyword>
<name>A0ABZ0KTA7_9BACL</name>
<evidence type="ECO:0000256" key="5">
    <source>
        <dbReference type="PROSITE-ProRule" id="PRU00335"/>
    </source>
</evidence>
<organism evidence="7 8">
    <name type="scientific">Sporosarcina jeotgali</name>
    <dbReference type="NCBI Taxonomy" id="3020056"/>
    <lineage>
        <taxon>Bacteria</taxon>
        <taxon>Bacillati</taxon>
        <taxon>Bacillota</taxon>
        <taxon>Bacilli</taxon>
        <taxon>Bacillales</taxon>
        <taxon>Caryophanaceae</taxon>
        <taxon>Sporosarcina</taxon>
    </lineage>
</organism>
<dbReference type="InterPro" id="IPR001647">
    <property type="entry name" value="HTH_TetR"/>
</dbReference>
<keyword evidence="2" id="KW-0805">Transcription regulation</keyword>
<dbReference type="Pfam" id="PF00440">
    <property type="entry name" value="TetR_N"/>
    <property type="match status" value="1"/>
</dbReference>
<evidence type="ECO:0000313" key="8">
    <source>
        <dbReference type="Proteomes" id="UP001303532"/>
    </source>
</evidence>
<dbReference type="PANTHER" id="PTHR43479">
    <property type="entry name" value="ACREF/ENVCD OPERON REPRESSOR-RELATED"/>
    <property type="match status" value="1"/>
</dbReference>
<dbReference type="Gene3D" id="1.10.357.10">
    <property type="entry name" value="Tetracycline Repressor, domain 2"/>
    <property type="match status" value="1"/>
</dbReference>
<evidence type="ECO:0000256" key="1">
    <source>
        <dbReference type="ARBA" id="ARBA00022491"/>
    </source>
</evidence>
<evidence type="ECO:0000256" key="4">
    <source>
        <dbReference type="ARBA" id="ARBA00023163"/>
    </source>
</evidence>
<dbReference type="SUPFAM" id="SSF46689">
    <property type="entry name" value="Homeodomain-like"/>
    <property type="match status" value="1"/>
</dbReference>
<dbReference type="SUPFAM" id="SSF48498">
    <property type="entry name" value="Tetracyclin repressor-like, C-terminal domain"/>
    <property type="match status" value="1"/>
</dbReference>
<evidence type="ECO:0000256" key="3">
    <source>
        <dbReference type="ARBA" id="ARBA00023125"/>
    </source>
</evidence>
<feature type="DNA-binding region" description="H-T-H motif" evidence="5">
    <location>
        <begin position="31"/>
        <end position="50"/>
    </location>
</feature>
<protein>
    <submittedName>
        <fullName evidence="7">TetR/AcrR family transcriptional regulator</fullName>
    </submittedName>
</protein>
<dbReference type="InterPro" id="IPR023772">
    <property type="entry name" value="DNA-bd_HTH_TetR-type_CS"/>
</dbReference>
<proteinExistence type="predicted"/>
<dbReference type="PANTHER" id="PTHR43479:SF11">
    <property type="entry name" value="ACREF_ENVCD OPERON REPRESSOR-RELATED"/>
    <property type="match status" value="1"/>
</dbReference>
<gene>
    <name evidence="7" type="ORF">PGH26_12175</name>
</gene>
<evidence type="ECO:0000259" key="6">
    <source>
        <dbReference type="PROSITE" id="PS50977"/>
    </source>
</evidence>
<dbReference type="Pfam" id="PF13977">
    <property type="entry name" value="TetR_C_6"/>
    <property type="match status" value="1"/>
</dbReference>
<evidence type="ECO:0000313" key="7">
    <source>
        <dbReference type="EMBL" id="WOV83632.1"/>
    </source>
</evidence>
<dbReference type="PROSITE" id="PS01081">
    <property type="entry name" value="HTH_TETR_1"/>
    <property type="match status" value="1"/>
</dbReference>
<reference evidence="7 8" key="1">
    <citation type="submission" date="2023-01" db="EMBL/GenBank/DDBJ databases">
        <title>Sporosarcina sp. nov., isolated from Korean tranditional fermented seafood 'Jeotgal'.</title>
        <authorList>
            <person name="Yang A.-I."/>
        </authorList>
    </citation>
    <scope>NUCLEOTIDE SEQUENCE [LARGE SCALE GENOMIC DNA]</scope>
    <source>
        <strain evidence="7 8">B2O-1</strain>
    </source>
</reference>
<accession>A0ABZ0KTA7</accession>
<dbReference type="InterPro" id="IPR050624">
    <property type="entry name" value="HTH-type_Tx_Regulator"/>
</dbReference>
<evidence type="ECO:0000256" key="2">
    <source>
        <dbReference type="ARBA" id="ARBA00023015"/>
    </source>
</evidence>
<dbReference type="InterPro" id="IPR039538">
    <property type="entry name" value="BetI_C"/>
</dbReference>
<keyword evidence="1" id="KW-0678">Repressor</keyword>
<feature type="domain" description="HTH tetR-type" evidence="6">
    <location>
        <begin position="8"/>
        <end position="68"/>
    </location>
</feature>
<dbReference type="PROSITE" id="PS50977">
    <property type="entry name" value="HTH_TETR_2"/>
    <property type="match status" value="1"/>
</dbReference>
<keyword evidence="3 5" id="KW-0238">DNA-binding</keyword>